<evidence type="ECO:0000313" key="3">
    <source>
        <dbReference type="Proteomes" id="UP000324222"/>
    </source>
</evidence>
<comment type="caution">
    <text evidence="2">The sequence shown here is derived from an EMBL/GenBank/DDBJ whole genome shotgun (WGS) entry which is preliminary data.</text>
</comment>
<feature type="compositionally biased region" description="Low complexity" evidence="1">
    <location>
        <begin position="13"/>
        <end position="23"/>
    </location>
</feature>
<gene>
    <name evidence="2" type="ORF">E2C01_063634</name>
</gene>
<organism evidence="2 3">
    <name type="scientific">Portunus trituberculatus</name>
    <name type="common">Swimming crab</name>
    <name type="synonym">Neptunus trituberculatus</name>
    <dbReference type="NCBI Taxonomy" id="210409"/>
    <lineage>
        <taxon>Eukaryota</taxon>
        <taxon>Metazoa</taxon>
        <taxon>Ecdysozoa</taxon>
        <taxon>Arthropoda</taxon>
        <taxon>Crustacea</taxon>
        <taxon>Multicrustacea</taxon>
        <taxon>Malacostraca</taxon>
        <taxon>Eumalacostraca</taxon>
        <taxon>Eucarida</taxon>
        <taxon>Decapoda</taxon>
        <taxon>Pleocyemata</taxon>
        <taxon>Brachyura</taxon>
        <taxon>Eubrachyura</taxon>
        <taxon>Portunoidea</taxon>
        <taxon>Portunidae</taxon>
        <taxon>Portuninae</taxon>
        <taxon>Portunus</taxon>
    </lineage>
</organism>
<accession>A0A5B7HAZ4</accession>
<dbReference type="EMBL" id="VSRR010029374">
    <property type="protein sequence ID" value="MPC69410.1"/>
    <property type="molecule type" value="Genomic_DNA"/>
</dbReference>
<dbReference type="Proteomes" id="UP000324222">
    <property type="component" value="Unassembled WGS sequence"/>
</dbReference>
<dbReference type="AlphaFoldDB" id="A0A5B7HAZ4"/>
<name>A0A5B7HAZ4_PORTR</name>
<evidence type="ECO:0000313" key="2">
    <source>
        <dbReference type="EMBL" id="MPC69410.1"/>
    </source>
</evidence>
<sequence length="167" mass="18208">MYCTSSPHHHHWTTTTTTSTLPSVRHTHTDTHTAGPARQAVDIPRHRYIPKHCWCRRLPARPPALHFSLALTSVQQHHTHAAAGDDGPNVGEGLSCSTHQFLFEGTKKKDDSLQGRGRERDTFTSPNVSPITELGKAEQAAGRREPAAPLSPAVPPSGRGRLGRRAG</sequence>
<keyword evidence="3" id="KW-1185">Reference proteome</keyword>
<protein>
    <submittedName>
        <fullName evidence="2">Uncharacterized protein</fullName>
    </submittedName>
</protein>
<reference evidence="2 3" key="1">
    <citation type="submission" date="2019-05" db="EMBL/GenBank/DDBJ databases">
        <title>Another draft genome of Portunus trituberculatus and its Hox gene families provides insights of decapod evolution.</title>
        <authorList>
            <person name="Jeong J.-H."/>
            <person name="Song I."/>
            <person name="Kim S."/>
            <person name="Choi T."/>
            <person name="Kim D."/>
            <person name="Ryu S."/>
            <person name="Kim W."/>
        </authorList>
    </citation>
    <scope>NUCLEOTIDE SEQUENCE [LARGE SCALE GENOMIC DNA]</scope>
    <source>
        <tissue evidence="2">Muscle</tissue>
    </source>
</reference>
<proteinExistence type="predicted"/>
<feature type="region of interest" description="Disordered" evidence="1">
    <location>
        <begin position="1"/>
        <end position="38"/>
    </location>
</feature>
<feature type="region of interest" description="Disordered" evidence="1">
    <location>
        <begin position="107"/>
        <end position="167"/>
    </location>
</feature>
<feature type="compositionally biased region" description="Basic and acidic residues" evidence="1">
    <location>
        <begin position="107"/>
        <end position="122"/>
    </location>
</feature>
<evidence type="ECO:0000256" key="1">
    <source>
        <dbReference type="SAM" id="MobiDB-lite"/>
    </source>
</evidence>